<dbReference type="InterPro" id="IPR020843">
    <property type="entry name" value="ER"/>
</dbReference>
<dbReference type="SMART" id="SM00829">
    <property type="entry name" value="PKS_ER"/>
    <property type="match status" value="1"/>
</dbReference>
<dbReference type="EMBL" id="VMSJ01000002">
    <property type="protein sequence ID" value="TVT28258.1"/>
    <property type="molecule type" value="Genomic_DNA"/>
</dbReference>
<evidence type="ECO:0000313" key="3">
    <source>
        <dbReference type="Proteomes" id="UP000315103"/>
    </source>
</evidence>
<dbReference type="InterPro" id="IPR052711">
    <property type="entry name" value="Zinc_ADH-like"/>
</dbReference>
<name>A0A558AVG4_9STAP</name>
<dbReference type="InterPro" id="IPR011032">
    <property type="entry name" value="GroES-like_sf"/>
</dbReference>
<dbReference type="InterPro" id="IPR013154">
    <property type="entry name" value="ADH-like_N"/>
</dbReference>
<dbReference type="InterPro" id="IPR013149">
    <property type="entry name" value="ADH-like_C"/>
</dbReference>
<dbReference type="Pfam" id="PF08240">
    <property type="entry name" value="ADH_N"/>
    <property type="match status" value="1"/>
</dbReference>
<gene>
    <name evidence="2" type="ORF">FO441_07555</name>
</gene>
<dbReference type="SUPFAM" id="SSF50129">
    <property type="entry name" value="GroES-like"/>
    <property type="match status" value="1"/>
</dbReference>
<dbReference type="InterPro" id="IPR036291">
    <property type="entry name" value="NAD(P)-bd_dom_sf"/>
</dbReference>
<dbReference type="PANTHER" id="PTHR45033">
    <property type="match status" value="1"/>
</dbReference>
<dbReference type="Gene3D" id="3.90.180.10">
    <property type="entry name" value="Medium-chain alcohol dehydrogenases, catalytic domain"/>
    <property type="match status" value="1"/>
</dbReference>
<proteinExistence type="predicted"/>
<comment type="caution">
    <text evidence="2">The sequence shown here is derived from an EMBL/GenBank/DDBJ whole genome shotgun (WGS) entry which is preliminary data.</text>
</comment>
<reference evidence="2 3" key="1">
    <citation type="submission" date="2019-07" db="EMBL/GenBank/DDBJ databases">
        <title>Salinicoccus cyprini sp. nov., isolated from gastro-intestinal tract of mirror carp, Cyprinus carpio var. specularis, collected from Gobind Sagar Reservoir, Himachal Pradesh, India.</title>
        <authorList>
            <person name="Talwar C."/>
            <person name="Singh A.K."/>
            <person name="Lal R."/>
            <person name="Negi R.K."/>
        </authorList>
    </citation>
    <scope>NUCLEOTIDE SEQUENCE [LARGE SCALE GENOMIC DNA]</scope>
    <source>
        <strain evidence="2 3">CT19</strain>
    </source>
</reference>
<dbReference type="AlphaFoldDB" id="A0A558AVG4"/>
<protein>
    <submittedName>
        <fullName evidence="2">Zinc-binding dehydrogenase</fullName>
    </submittedName>
</protein>
<accession>A0A558AVG4</accession>
<dbReference type="OrthoDB" id="9787435at2"/>
<dbReference type="PANTHER" id="PTHR45033:SF3">
    <property type="entry name" value="DEHYDROGENASE, PUTATIVE (AFU_ORTHOLOGUE AFUA_2G13270)-RELATED"/>
    <property type="match status" value="1"/>
</dbReference>
<feature type="domain" description="Enoyl reductase (ER)" evidence="1">
    <location>
        <begin position="11"/>
        <end position="327"/>
    </location>
</feature>
<organism evidence="2 3">
    <name type="scientific">Salinicoccus cyprini</name>
    <dbReference type="NCBI Taxonomy" id="2493691"/>
    <lineage>
        <taxon>Bacteria</taxon>
        <taxon>Bacillati</taxon>
        <taxon>Bacillota</taxon>
        <taxon>Bacilli</taxon>
        <taxon>Bacillales</taxon>
        <taxon>Staphylococcaceae</taxon>
        <taxon>Salinicoccus</taxon>
    </lineage>
</organism>
<dbReference type="Proteomes" id="UP000315103">
    <property type="component" value="Unassembled WGS sequence"/>
</dbReference>
<dbReference type="GO" id="GO:0016491">
    <property type="term" value="F:oxidoreductase activity"/>
    <property type="evidence" value="ECO:0007669"/>
    <property type="project" value="InterPro"/>
</dbReference>
<dbReference type="Pfam" id="PF00107">
    <property type="entry name" value="ADH_zinc_N"/>
    <property type="match status" value="1"/>
</dbReference>
<evidence type="ECO:0000313" key="2">
    <source>
        <dbReference type="EMBL" id="TVT28258.1"/>
    </source>
</evidence>
<sequence length="331" mass="35700">MKAVFHEKEKGMAGLKYGDVGIPEPGQGEVRIKLKSAGLNHRDLMIPNRHQPEDPALVLGSDGAGVVDAVGSGVEKVKTGDAVIVNPALGWHENSDAPPEGFEILGLPDHGTFAEYIVVPEENAVPKPEYLTWEEAGAYALSAMTAYRALFTRGGVKEGTRVLIPGGTGGAGIYLIQFAKAVGATVYITSRSEKKRRKALDIGADFAIDSEADWDEALDGKKMDVVIESVGAMTFSKALDQLRKGGTLVAFGASTGDTVDFNLRKFFYGQFNLLGSTMASTEELHEMLDFSEKHQIRPLIDQSYPLSDYKAAFDYLESADMMGKIAFTVDA</sequence>
<evidence type="ECO:0000259" key="1">
    <source>
        <dbReference type="SMART" id="SM00829"/>
    </source>
</evidence>
<dbReference type="SUPFAM" id="SSF51735">
    <property type="entry name" value="NAD(P)-binding Rossmann-fold domains"/>
    <property type="match status" value="1"/>
</dbReference>
<keyword evidence="3" id="KW-1185">Reference proteome</keyword>
<dbReference type="Gene3D" id="3.40.50.720">
    <property type="entry name" value="NAD(P)-binding Rossmann-like Domain"/>
    <property type="match status" value="1"/>
</dbReference>
<dbReference type="RefSeq" id="WP_145288109.1">
    <property type="nucleotide sequence ID" value="NZ_VMSJ01000002.1"/>
</dbReference>